<proteinExistence type="inferred from homology"/>
<evidence type="ECO:0008006" key="6">
    <source>
        <dbReference type="Google" id="ProtNLM"/>
    </source>
</evidence>
<dbReference type="SUPFAM" id="SSF56047">
    <property type="entry name" value="Ribosomal protein S8"/>
    <property type="match status" value="1"/>
</dbReference>
<dbReference type="InterPro" id="IPR000630">
    <property type="entry name" value="Ribosomal_uS8"/>
</dbReference>
<dbReference type="Gene3D" id="3.30.1490.10">
    <property type="match status" value="1"/>
</dbReference>
<dbReference type="PANTHER" id="PTHR11758">
    <property type="entry name" value="40S RIBOSOMAL PROTEIN S15A"/>
    <property type="match status" value="1"/>
</dbReference>
<evidence type="ECO:0000313" key="4">
    <source>
        <dbReference type="EMBL" id="KAH6596431.1"/>
    </source>
</evidence>
<dbReference type="Pfam" id="PF00410">
    <property type="entry name" value="Ribosomal_S8"/>
    <property type="match status" value="1"/>
</dbReference>
<keyword evidence="2" id="KW-0689">Ribosomal protein</keyword>
<keyword evidence="5" id="KW-1185">Reference proteome</keyword>
<organism evidence="4 5">
    <name type="scientific">Batrachochytrium salamandrivorans</name>
    <dbReference type="NCBI Taxonomy" id="1357716"/>
    <lineage>
        <taxon>Eukaryota</taxon>
        <taxon>Fungi</taxon>
        <taxon>Fungi incertae sedis</taxon>
        <taxon>Chytridiomycota</taxon>
        <taxon>Chytridiomycota incertae sedis</taxon>
        <taxon>Chytridiomycetes</taxon>
        <taxon>Rhizophydiales</taxon>
        <taxon>Rhizophydiales incertae sedis</taxon>
        <taxon>Batrachochytrium</taxon>
    </lineage>
</organism>
<dbReference type="InterPro" id="IPR035987">
    <property type="entry name" value="Ribosomal_uS8_sf"/>
</dbReference>
<sequence>MAPLVHNLCSHIENAYRSQLRRIAVPYTKTSKAICAVLYQEGFISALVAGDETGPFDRGYAVPITPDNVAQRKLWLDLKYRSGISALTSMKIISKPSRRVHASFEELRAIAAARRAGPLLKPQLAGQITIVDTPFGIVELREALTREVGGEVLCTVL</sequence>
<evidence type="ECO:0000256" key="1">
    <source>
        <dbReference type="ARBA" id="ARBA00006471"/>
    </source>
</evidence>
<evidence type="ECO:0000313" key="5">
    <source>
        <dbReference type="Proteomes" id="UP001648503"/>
    </source>
</evidence>
<comment type="caution">
    <text evidence="4">The sequence shown here is derived from an EMBL/GenBank/DDBJ whole genome shotgun (WGS) entry which is preliminary data.</text>
</comment>
<gene>
    <name evidence="4" type="ORF">BASA50_005137</name>
</gene>
<evidence type="ECO:0000256" key="3">
    <source>
        <dbReference type="ARBA" id="ARBA00023274"/>
    </source>
</evidence>
<reference evidence="4 5" key="1">
    <citation type="submission" date="2021-02" db="EMBL/GenBank/DDBJ databases">
        <title>Variation within the Batrachochytrium salamandrivorans European outbreak.</title>
        <authorList>
            <person name="Kelly M."/>
            <person name="Pasmans F."/>
            <person name="Shea T.P."/>
            <person name="Munoz J.F."/>
            <person name="Carranza S."/>
            <person name="Cuomo C.A."/>
            <person name="Martel A."/>
        </authorList>
    </citation>
    <scope>NUCLEOTIDE SEQUENCE [LARGE SCALE GENOMIC DNA]</scope>
    <source>
        <strain evidence="4 5">AMFP18/2</strain>
    </source>
</reference>
<dbReference type="Proteomes" id="UP001648503">
    <property type="component" value="Unassembled WGS sequence"/>
</dbReference>
<dbReference type="Gene3D" id="3.30.1370.30">
    <property type="match status" value="1"/>
</dbReference>
<name>A0ABQ8FDJ5_9FUNG</name>
<protein>
    <recommendedName>
        <fullName evidence="6">30S ribosomal protein S8</fullName>
    </recommendedName>
</protein>
<accession>A0ABQ8FDJ5</accession>
<keyword evidence="3" id="KW-0687">Ribonucleoprotein</keyword>
<evidence type="ECO:0000256" key="2">
    <source>
        <dbReference type="ARBA" id="ARBA00022980"/>
    </source>
</evidence>
<comment type="similarity">
    <text evidence="1">Belongs to the universal ribosomal protein uS8 family.</text>
</comment>
<dbReference type="EMBL" id="JAFCIX010000227">
    <property type="protein sequence ID" value="KAH6596431.1"/>
    <property type="molecule type" value="Genomic_DNA"/>
</dbReference>